<gene>
    <name evidence="1" type="ORF">GIB67_016857</name>
</gene>
<evidence type="ECO:0000313" key="2">
    <source>
        <dbReference type="Proteomes" id="UP000541444"/>
    </source>
</evidence>
<proteinExistence type="predicted"/>
<sequence>MGSNPMGSIRLVVTGLCRLREGGDSFGVNIVHNMAMQTGDVANSVNLLGVAVIQPYFWGKERIGSEGAFDANKLIVPNKMWTFAYSSTIGHEDSLVNPFAVEAPSLSDLGCTHMFLFSLRIKMFIEIVGGFIMKH</sequence>
<dbReference type="PANTHER" id="PTHR23024:SF577">
    <property type="entry name" value="CARBOXYLESTERASE 2-RELATED"/>
    <property type="match status" value="1"/>
</dbReference>
<comment type="caution">
    <text evidence="1">The sequence shown here is derived from an EMBL/GenBank/DDBJ whole genome shotgun (WGS) entry which is preliminary data.</text>
</comment>
<protein>
    <submittedName>
        <fullName evidence="1">Uncharacterized protein</fullName>
    </submittedName>
</protein>
<evidence type="ECO:0000313" key="1">
    <source>
        <dbReference type="EMBL" id="KAF6144783.1"/>
    </source>
</evidence>
<dbReference type="OrthoDB" id="408631at2759"/>
<dbReference type="InterPro" id="IPR050466">
    <property type="entry name" value="Carboxylest/Gibb_receptor"/>
</dbReference>
<dbReference type="Proteomes" id="UP000541444">
    <property type="component" value="Unassembled WGS sequence"/>
</dbReference>
<dbReference type="AlphaFoldDB" id="A0A7J7LQ61"/>
<dbReference type="Gene3D" id="3.40.50.1820">
    <property type="entry name" value="alpha/beta hydrolase"/>
    <property type="match status" value="1"/>
</dbReference>
<accession>A0A7J7LQ61</accession>
<name>A0A7J7LQ61_9MAGN</name>
<keyword evidence="2" id="KW-1185">Reference proteome</keyword>
<dbReference type="PANTHER" id="PTHR23024">
    <property type="entry name" value="ARYLACETAMIDE DEACETYLASE"/>
    <property type="match status" value="1"/>
</dbReference>
<organism evidence="1 2">
    <name type="scientific">Kingdonia uniflora</name>
    <dbReference type="NCBI Taxonomy" id="39325"/>
    <lineage>
        <taxon>Eukaryota</taxon>
        <taxon>Viridiplantae</taxon>
        <taxon>Streptophyta</taxon>
        <taxon>Embryophyta</taxon>
        <taxon>Tracheophyta</taxon>
        <taxon>Spermatophyta</taxon>
        <taxon>Magnoliopsida</taxon>
        <taxon>Ranunculales</taxon>
        <taxon>Circaeasteraceae</taxon>
        <taxon>Kingdonia</taxon>
    </lineage>
</organism>
<dbReference type="InterPro" id="IPR029058">
    <property type="entry name" value="AB_hydrolase_fold"/>
</dbReference>
<dbReference type="EMBL" id="JACGCM010002112">
    <property type="protein sequence ID" value="KAF6144783.1"/>
    <property type="molecule type" value="Genomic_DNA"/>
</dbReference>
<reference evidence="1 2" key="1">
    <citation type="journal article" date="2020" name="IScience">
        <title>Genome Sequencing of the Endangered Kingdonia uniflora (Circaeasteraceae, Ranunculales) Reveals Potential Mechanisms of Evolutionary Specialization.</title>
        <authorList>
            <person name="Sun Y."/>
            <person name="Deng T."/>
            <person name="Zhang A."/>
            <person name="Moore M.J."/>
            <person name="Landis J.B."/>
            <person name="Lin N."/>
            <person name="Zhang H."/>
            <person name="Zhang X."/>
            <person name="Huang J."/>
            <person name="Zhang X."/>
            <person name="Sun H."/>
            <person name="Wang H."/>
        </authorList>
    </citation>
    <scope>NUCLEOTIDE SEQUENCE [LARGE SCALE GENOMIC DNA]</scope>
    <source>
        <strain evidence="1">TB1705</strain>
        <tissue evidence="1">Leaf</tissue>
    </source>
</reference>